<feature type="chain" id="PRO_5034107969" description="Secreted protein NIS1" evidence="1">
    <location>
        <begin position="19"/>
        <end position="156"/>
    </location>
</feature>
<dbReference type="Proteomes" id="UP000624244">
    <property type="component" value="Unassembled WGS sequence"/>
</dbReference>
<dbReference type="Pfam" id="PF19271">
    <property type="entry name" value="Nis1"/>
    <property type="match status" value="1"/>
</dbReference>
<reference evidence="2" key="1">
    <citation type="submission" date="2019-11" db="EMBL/GenBank/DDBJ databases">
        <title>Bipolaris sorokiniana Genome sequencing.</title>
        <authorList>
            <person name="Wang H."/>
        </authorList>
    </citation>
    <scope>NUCLEOTIDE SEQUENCE</scope>
</reference>
<evidence type="ECO:0008006" key="4">
    <source>
        <dbReference type="Google" id="ProtNLM"/>
    </source>
</evidence>
<name>A0A8H5ZLZ4_COCSA</name>
<evidence type="ECO:0000313" key="3">
    <source>
        <dbReference type="Proteomes" id="UP000624244"/>
    </source>
</evidence>
<protein>
    <recommendedName>
        <fullName evidence="4">Secreted protein NIS1</fullName>
    </recommendedName>
</protein>
<evidence type="ECO:0000313" key="2">
    <source>
        <dbReference type="EMBL" id="KAF5851682.1"/>
    </source>
</evidence>
<comment type="caution">
    <text evidence="2">The sequence shown here is derived from an EMBL/GenBank/DDBJ whole genome shotgun (WGS) entry which is preliminary data.</text>
</comment>
<gene>
    <name evidence="2" type="ORF">GGP41_000457</name>
</gene>
<keyword evidence="1" id="KW-0732">Signal</keyword>
<proteinExistence type="predicted"/>
<sequence>MRFSTLATALASISSASAAIYGITVPAVLSPNVTFPLTFNSNLDQSSSLDVAVAYGFSAPPAYRGALGFNYKTIYLAGEESGYKMGTNYTVDVLAPGAIAGYNGSVVVTASVYQIFGYSGVYRLNTFNVTVDVGDASPDDGVVFSGNGDTKATCSL</sequence>
<evidence type="ECO:0000256" key="1">
    <source>
        <dbReference type="SAM" id="SignalP"/>
    </source>
</evidence>
<dbReference type="EMBL" id="WNKQ01000004">
    <property type="protein sequence ID" value="KAF5851682.1"/>
    <property type="molecule type" value="Genomic_DNA"/>
</dbReference>
<feature type="signal peptide" evidence="1">
    <location>
        <begin position="1"/>
        <end position="18"/>
    </location>
</feature>
<dbReference type="InterPro" id="IPR045469">
    <property type="entry name" value="Nis1"/>
</dbReference>
<organism evidence="2 3">
    <name type="scientific">Cochliobolus sativus</name>
    <name type="common">Common root rot and spot blotch fungus</name>
    <name type="synonym">Bipolaris sorokiniana</name>
    <dbReference type="NCBI Taxonomy" id="45130"/>
    <lineage>
        <taxon>Eukaryota</taxon>
        <taxon>Fungi</taxon>
        <taxon>Dikarya</taxon>
        <taxon>Ascomycota</taxon>
        <taxon>Pezizomycotina</taxon>
        <taxon>Dothideomycetes</taxon>
        <taxon>Pleosporomycetidae</taxon>
        <taxon>Pleosporales</taxon>
        <taxon>Pleosporineae</taxon>
        <taxon>Pleosporaceae</taxon>
        <taxon>Bipolaris</taxon>
    </lineage>
</organism>
<dbReference type="OMA" id="SIGQEWE"/>
<accession>A0A8H5ZLZ4</accession>
<dbReference type="AlphaFoldDB" id="A0A8H5ZLZ4"/>